<accession>A0A9E8ML31</accession>
<dbReference type="PROSITE" id="PS50112">
    <property type="entry name" value="PAS"/>
    <property type="match status" value="1"/>
</dbReference>
<evidence type="ECO:0000259" key="2">
    <source>
        <dbReference type="PROSITE" id="PS50112"/>
    </source>
</evidence>
<protein>
    <submittedName>
        <fullName evidence="5">Diguanylate cyclase</fullName>
        <ecNumber evidence="5">2.7.7.65</ecNumber>
    </submittedName>
</protein>
<feature type="domain" description="GGDEF" evidence="4">
    <location>
        <begin position="408"/>
        <end position="546"/>
    </location>
</feature>
<dbReference type="InterPro" id="IPR000014">
    <property type="entry name" value="PAS"/>
</dbReference>
<feature type="region of interest" description="Disordered" evidence="1">
    <location>
        <begin position="217"/>
        <end position="247"/>
    </location>
</feature>
<dbReference type="Gene3D" id="3.30.70.270">
    <property type="match status" value="1"/>
</dbReference>
<dbReference type="InterPro" id="IPR029787">
    <property type="entry name" value="Nucleotide_cyclase"/>
</dbReference>
<dbReference type="NCBIfam" id="TIGR00229">
    <property type="entry name" value="sensory_box"/>
    <property type="match status" value="1"/>
</dbReference>
<dbReference type="EMBL" id="CP113089">
    <property type="protein sequence ID" value="WAB80746.1"/>
    <property type="molecule type" value="Genomic_DNA"/>
</dbReference>
<proteinExistence type="predicted"/>
<dbReference type="PROSITE" id="PS50113">
    <property type="entry name" value="PAC"/>
    <property type="match status" value="1"/>
</dbReference>
<dbReference type="InterPro" id="IPR001610">
    <property type="entry name" value="PAC"/>
</dbReference>
<dbReference type="KEGG" id="mdb:OVN18_09225"/>
<dbReference type="SUPFAM" id="SSF55785">
    <property type="entry name" value="PYP-like sensor domain (PAS domain)"/>
    <property type="match status" value="1"/>
</dbReference>
<dbReference type="CDD" id="cd01949">
    <property type="entry name" value="GGDEF"/>
    <property type="match status" value="1"/>
</dbReference>
<organism evidence="5 6">
    <name type="scientific">Microcella daejeonensis</name>
    <dbReference type="NCBI Taxonomy" id="2994971"/>
    <lineage>
        <taxon>Bacteria</taxon>
        <taxon>Bacillati</taxon>
        <taxon>Actinomycetota</taxon>
        <taxon>Actinomycetes</taxon>
        <taxon>Micrococcales</taxon>
        <taxon>Microbacteriaceae</taxon>
        <taxon>Microcella</taxon>
    </lineage>
</organism>
<gene>
    <name evidence="5" type="ORF">OVN18_09225</name>
</gene>
<dbReference type="PANTHER" id="PTHR46663:SF3">
    <property type="entry name" value="SLL0267 PROTEIN"/>
    <property type="match status" value="1"/>
</dbReference>
<dbReference type="InterPro" id="IPR052163">
    <property type="entry name" value="DGC-Regulatory_Protein"/>
</dbReference>
<dbReference type="SMART" id="SM00267">
    <property type="entry name" value="GGDEF"/>
    <property type="match status" value="1"/>
</dbReference>
<dbReference type="NCBIfam" id="TIGR00254">
    <property type="entry name" value="GGDEF"/>
    <property type="match status" value="1"/>
</dbReference>
<evidence type="ECO:0000313" key="5">
    <source>
        <dbReference type="EMBL" id="WAB80746.1"/>
    </source>
</evidence>
<dbReference type="CDD" id="cd00130">
    <property type="entry name" value="PAS"/>
    <property type="match status" value="1"/>
</dbReference>
<name>A0A9E8ML31_9MICO</name>
<dbReference type="InterPro" id="IPR000160">
    <property type="entry name" value="GGDEF_dom"/>
</dbReference>
<dbReference type="InterPro" id="IPR009875">
    <property type="entry name" value="PilZ_domain"/>
</dbReference>
<sequence length="565" mass="60967">MSAVDVRARFWDAPAVSGRAIDLSVKGAQVFLPWTPAFSESDALTAYAARSSLQIGAELSLPCVVRWVSGGRDGLDFGVEFDEVPPDALDALTALTAAVSTHARENSRQRAGSARRLYLRVPRDEPARLRRLGSLDAPASAAAEEVWRAVRVVDLSASGCRLRGRRRLQPGERVEIELASNPGVPLIATVRWSRRSVLRALTGLEFADADSHEVLDPLEDADEGRASARLDEARTTSPSDATRLPERPPVSTELLARALESVSEGSLITDRDGTTIYANAAFTAITGYGADDIVGSDCRLLQGPDSSPETVRRIGAALRAKEVFQGEILNYRQDGTPFWNLLTITPIIDDAGEVTHFVSVQRDVTELVEQRRRLSFEASHDALTGLLNRAGLRRRLTETLLVAHERETATAVVLLDLDQFKPVNDRHGHVIGDGVLIEVAARMTGVLRRDDMVARLGGDEFVLVLDDLDPSDALARVAGVLERLHAEIARPIAVSGGEVRIDASAGIAVYPADGRDARALLHASDQALYRAKARQTEGSWWVAADHDAVPPEVASVATTPAAVGL</sequence>
<dbReference type="Pfam" id="PF00990">
    <property type="entry name" value="GGDEF"/>
    <property type="match status" value="1"/>
</dbReference>
<dbReference type="Gene3D" id="2.40.10.220">
    <property type="entry name" value="predicted glycosyltransferase like domains"/>
    <property type="match status" value="1"/>
</dbReference>
<dbReference type="SUPFAM" id="SSF55073">
    <property type="entry name" value="Nucleotide cyclase"/>
    <property type="match status" value="1"/>
</dbReference>
<evidence type="ECO:0000256" key="1">
    <source>
        <dbReference type="SAM" id="MobiDB-lite"/>
    </source>
</evidence>
<dbReference type="PROSITE" id="PS50887">
    <property type="entry name" value="GGDEF"/>
    <property type="match status" value="1"/>
</dbReference>
<dbReference type="SMART" id="SM00091">
    <property type="entry name" value="PAS"/>
    <property type="match status" value="1"/>
</dbReference>
<keyword evidence="5" id="KW-0808">Transferase</keyword>
<dbReference type="InterPro" id="IPR043128">
    <property type="entry name" value="Rev_trsase/Diguanyl_cyclase"/>
</dbReference>
<dbReference type="Proteomes" id="UP001164706">
    <property type="component" value="Chromosome"/>
</dbReference>
<dbReference type="Pfam" id="PF13426">
    <property type="entry name" value="PAS_9"/>
    <property type="match status" value="1"/>
</dbReference>
<dbReference type="GO" id="GO:0052621">
    <property type="term" value="F:diguanylate cyclase activity"/>
    <property type="evidence" value="ECO:0007669"/>
    <property type="project" value="UniProtKB-EC"/>
</dbReference>
<dbReference type="InterPro" id="IPR035965">
    <property type="entry name" value="PAS-like_dom_sf"/>
</dbReference>
<keyword evidence="6" id="KW-1185">Reference proteome</keyword>
<feature type="compositionally biased region" description="Basic and acidic residues" evidence="1">
    <location>
        <begin position="223"/>
        <end position="234"/>
    </location>
</feature>
<feature type="domain" description="PAC" evidence="3">
    <location>
        <begin position="324"/>
        <end position="376"/>
    </location>
</feature>
<dbReference type="GO" id="GO:0035438">
    <property type="term" value="F:cyclic-di-GMP binding"/>
    <property type="evidence" value="ECO:0007669"/>
    <property type="project" value="InterPro"/>
</dbReference>
<dbReference type="Pfam" id="PF07238">
    <property type="entry name" value="PilZ"/>
    <property type="match status" value="2"/>
</dbReference>
<evidence type="ECO:0000313" key="6">
    <source>
        <dbReference type="Proteomes" id="UP001164706"/>
    </source>
</evidence>
<keyword evidence="5" id="KW-0548">Nucleotidyltransferase</keyword>
<reference evidence="5" key="1">
    <citation type="submission" date="2022-11" db="EMBL/GenBank/DDBJ databases">
        <title>Description of Microcella daejonensis nov. sp, isolated from riverside soil.</title>
        <authorList>
            <person name="Molina K.M."/>
            <person name="Kim S.B."/>
        </authorList>
    </citation>
    <scope>NUCLEOTIDE SEQUENCE</scope>
    <source>
        <strain evidence="5">MMS21-STM12</strain>
    </source>
</reference>
<dbReference type="AlphaFoldDB" id="A0A9E8ML31"/>
<dbReference type="EC" id="2.7.7.65" evidence="5"/>
<dbReference type="SMART" id="SM00086">
    <property type="entry name" value="PAC"/>
    <property type="match status" value="1"/>
</dbReference>
<dbReference type="InterPro" id="IPR000700">
    <property type="entry name" value="PAS-assoc_C"/>
</dbReference>
<dbReference type="Gene3D" id="3.30.450.20">
    <property type="entry name" value="PAS domain"/>
    <property type="match status" value="1"/>
</dbReference>
<feature type="domain" description="PAS" evidence="2">
    <location>
        <begin position="251"/>
        <end position="321"/>
    </location>
</feature>
<dbReference type="PANTHER" id="PTHR46663">
    <property type="entry name" value="DIGUANYLATE CYCLASE DGCT-RELATED"/>
    <property type="match status" value="1"/>
</dbReference>
<dbReference type="SUPFAM" id="SSF141371">
    <property type="entry name" value="PilZ domain-like"/>
    <property type="match status" value="2"/>
</dbReference>
<evidence type="ECO:0000259" key="3">
    <source>
        <dbReference type="PROSITE" id="PS50113"/>
    </source>
</evidence>
<evidence type="ECO:0000259" key="4">
    <source>
        <dbReference type="PROSITE" id="PS50887"/>
    </source>
</evidence>
<dbReference type="RefSeq" id="WP_267780439.1">
    <property type="nucleotide sequence ID" value="NZ_CP113089.1"/>
</dbReference>